<reference evidence="2 3" key="1">
    <citation type="journal article" date="2021" name="Pathogens">
        <title>Isolation and Characterization of Kingella bonacorsii sp. nov., A Novel Kingella Species Detected in a Stable Periodontitis Subject.</title>
        <authorList>
            <person name="Antezack A."/>
            <person name="Boxberger M."/>
            <person name="Rolland C."/>
            <person name="Monnet-Corti V."/>
            <person name="La Scola B."/>
        </authorList>
    </citation>
    <scope>NUCLEOTIDE SEQUENCE [LARGE SCALE GENOMIC DNA]</scope>
    <source>
        <strain evidence="2 3">Marseille-Q4569</strain>
    </source>
</reference>
<sequence>MQKDEWGGLPESMRQIAEVIGLDGAEKLVRSIGGARFKFGKGRHNTARMKLLRQAVGKAGADKLAAVFGGDELYIPRCTVQLRKVRNRRFRAAFMALTDGGKTSKAMALTELCPQFGLSHRTADKILAEREEVAVQGALFD</sequence>
<dbReference type="Pfam" id="PF08765">
    <property type="entry name" value="Mor"/>
    <property type="match status" value="1"/>
</dbReference>
<evidence type="ECO:0000313" key="2">
    <source>
        <dbReference type="EMBL" id="MBK0397287.1"/>
    </source>
</evidence>
<gene>
    <name evidence="2" type="ORF">JDW22_12065</name>
</gene>
<dbReference type="InterPro" id="IPR009057">
    <property type="entry name" value="Homeodomain-like_sf"/>
</dbReference>
<protein>
    <recommendedName>
        <fullName evidence="1">Mor transcription activator domain-containing protein</fullName>
    </recommendedName>
</protein>
<dbReference type="RefSeq" id="WP_200523251.1">
    <property type="nucleotide sequence ID" value="NZ_JAEHNZ010000005.1"/>
</dbReference>
<name>A0ABS1BX82_9NEIS</name>
<keyword evidence="3" id="KW-1185">Reference proteome</keyword>
<evidence type="ECO:0000259" key="1">
    <source>
        <dbReference type="Pfam" id="PF08765"/>
    </source>
</evidence>
<feature type="domain" description="Mor transcription activator" evidence="1">
    <location>
        <begin position="54"/>
        <end position="130"/>
    </location>
</feature>
<organism evidence="2 3">
    <name type="scientific">Kingella bonacorsii</name>
    <dbReference type="NCBI Taxonomy" id="2796361"/>
    <lineage>
        <taxon>Bacteria</taxon>
        <taxon>Pseudomonadati</taxon>
        <taxon>Pseudomonadota</taxon>
        <taxon>Betaproteobacteria</taxon>
        <taxon>Neisseriales</taxon>
        <taxon>Neisseriaceae</taxon>
        <taxon>Kingella</taxon>
    </lineage>
</organism>
<comment type="caution">
    <text evidence="2">The sequence shown here is derived from an EMBL/GenBank/DDBJ whole genome shotgun (WGS) entry which is preliminary data.</text>
</comment>
<evidence type="ECO:0000313" key="3">
    <source>
        <dbReference type="Proteomes" id="UP000614058"/>
    </source>
</evidence>
<dbReference type="EMBL" id="JAEHNZ010000005">
    <property type="protein sequence ID" value="MBK0397287.1"/>
    <property type="molecule type" value="Genomic_DNA"/>
</dbReference>
<proteinExistence type="predicted"/>
<dbReference type="Proteomes" id="UP000614058">
    <property type="component" value="Unassembled WGS sequence"/>
</dbReference>
<dbReference type="InterPro" id="IPR014875">
    <property type="entry name" value="Mor_transcription_activator"/>
</dbReference>
<dbReference type="SUPFAM" id="SSF46689">
    <property type="entry name" value="Homeodomain-like"/>
    <property type="match status" value="1"/>
</dbReference>
<accession>A0ABS1BX82</accession>